<keyword evidence="5 12" id="KW-0812">Transmembrane</keyword>
<evidence type="ECO:0000313" key="15">
    <source>
        <dbReference type="EMBL" id="KAK1329231.1"/>
    </source>
</evidence>
<dbReference type="Proteomes" id="UP001177744">
    <property type="component" value="Unassembled WGS sequence"/>
</dbReference>
<evidence type="ECO:0000259" key="14">
    <source>
        <dbReference type="Pfam" id="PF00999"/>
    </source>
</evidence>
<dbReference type="InterPro" id="IPR000595">
    <property type="entry name" value="cNMP-bd_dom"/>
</dbReference>
<feature type="transmembrane region" description="Helical" evidence="12">
    <location>
        <begin position="381"/>
        <end position="401"/>
    </location>
</feature>
<evidence type="ECO:0000256" key="8">
    <source>
        <dbReference type="ARBA" id="ARBA00023065"/>
    </source>
</evidence>
<evidence type="ECO:0000256" key="4">
    <source>
        <dbReference type="ARBA" id="ARBA00022449"/>
    </source>
</evidence>
<feature type="transmembrane region" description="Helical" evidence="12">
    <location>
        <begin position="713"/>
        <end position="734"/>
    </location>
</feature>
<sequence length="1149" mass="131630">EGLKSSGKNEYYFWGTRSGNTADLLCGRSADYTFVHGYFTMLVCFITVLGGFLKSFIKNSEVIVLAVLSLAGFVIGHLAYSFIQVHQIIYTLLRTPSFSLYCYVSPLIIFMAALDVDFYILKNVLWQVLLTGFISFSTAFVIVGYVVIKFSKAEWDLQCCLLFSMTLGIIDPIHSVNTLKTIGISKMYTDIIRGESMIICGVTSIFFGILRNNLVHTFVFREFHVLLDFVIHILGSIIVGYWSARIIQFILTDLFSNTLTSIILCISMVYMTFYIVEFLKLSGMVALITVGLNLDSLSFKPRMELIITKFLVMFSSVFQQLIYTFFGILIGCGENNYFKFHTLAFMLVLYVTVNFVRLFTIVLVSPILMRASYEYNWRWGVVIAWSGIKGVFNLLLAPDIYNLAEHKAESPELFIFYVQVLSLMTMGINSYMMIHLARTLGLCVISLPRQMAMQNAINHIQEIIQNTITLFKTEKILTNVNWTLVEEKTKIKYRISSNAVQFHHISTGVKEQESPTDEVLIEEARLHVAIIQMSSFEKQCQDGILDTEAARILIGATKSYCPIQGKFMSIYDVSTYVKARSWLIKFKKILTILEYHKDTTLFIPYGNNKFLLFIYHIVFSEEFDYAGHIISLMYIYPMIIHLCSVARKLNETSLMLVNYYFVFLYVLQSALKIIILKRKYFRQHWNTLEFCILLIGITDMFCVYFVKLRSDNLVLIQFTIILGYIRIIRFIPLIKILIPPLINIADVQIKRRLSLMYSITKGYVKSQEDAKFLIKQISGRESIYQKLYEILETNKRDAVKELGLIEHEGRDVVIALKTRQAIRTVIAKSLKHLTFLCSRGIIDKHEGIEMNKVLLSKIKALNNFPMAIPPPTPDKYLHNIVWLENKDVLIEFFKERAKLAYFDYGDVICKEGEMPQGIYLIISGMAILHSSPPTFGIDSDHRINRGSQTLFTEYCTCGDIIGELSCLLKREIEYTAICETILQACFISLEDLYEGFDVFWPSLEYKIWLKLALSTAYQYFESALVDEDITFERCVAFNVAYVETLSSCNEMTIDWATMKLVIVVYGSVIDTKTEAPYLAPCILSKTCEQVQGTSDLSKLLIIQATEPDKISSDAKVTGLVNTGPQVTSRDQTWKRKDELDTGSHYRKGH</sequence>
<dbReference type="FunFam" id="1.20.120.350:FF:000050">
    <property type="entry name" value="Solute carrier family 9 member C1"/>
    <property type="match status" value="1"/>
</dbReference>
<reference evidence="15" key="1">
    <citation type="submission" date="2023-06" db="EMBL/GenBank/DDBJ databases">
        <title>Reference genome for the Northern bat (Eptesicus nilssonii), a most northern bat species.</title>
        <authorList>
            <person name="Laine V.N."/>
            <person name="Pulliainen A.T."/>
            <person name="Lilley T.M."/>
        </authorList>
    </citation>
    <scope>NUCLEOTIDE SEQUENCE</scope>
    <source>
        <strain evidence="15">BLF_Eptnil</strain>
        <tissue evidence="15">Kidney</tissue>
    </source>
</reference>
<evidence type="ECO:0000256" key="6">
    <source>
        <dbReference type="ARBA" id="ARBA00022989"/>
    </source>
</evidence>
<feature type="compositionally biased region" description="Polar residues" evidence="11">
    <location>
        <begin position="1121"/>
        <end position="1130"/>
    </location>
</feature>
<evidence type="ECO:0000259" key="13">
    <source>
        <dbReference type="Pfam" id="PF00027"/>
    </source>
</evidence>
<evidence type="ECO:0008006" key="17">
    <source>
        <dbReference type="Google" id="ProtNLM"/>
    </source>
</evidence>
<dbReference type="GO" id="GO:0015385">
    <property type="term" value="F:sodium:proton antiporter activity"/>
    <property type="evidence" value="ECO:0007669"/>
    <property type="project" value="InterPro"/>
</dbReference>
<feature type="transmembrane region" description="Helical" evidence="12">
    <location>
        <begin position="62"/>
        <end position="83"/>
    </location>
</feature>
<dbReference type="SUPFAM" id="SSF51206">
    <property type="entry name" value="cAMP-binding domain-like"/>
    <property type="match status" value="1"/>
</dbReference>
<keyword evidence="8" id="KW-0406">Ion transport</keyword>
<feature type="compositionally biased region" description="Basic and acidic residues" evidence="11">
    <location>
        <begin position="1131"/>
        <end position="1143"/>
    </location>
</feature>
<feature type="transmembrane region" description="Helical" evidence="12">
    <location>
        <begin position="281"/>
        <end position="299"/>
    </location>
</feature>
<dbReference type="GO" id="GO:0098719">
    <property type="term" value="P:sodium ion import across plasma membrane"/>
    <property type="evidence" value="ECO:0007669"/>
    <property type="project" value="TreeGrafter"/>
</dbReference>
<feature type="transmembrane region" description="Helical" evidence="12">
    <location>
        <begin position="625"/>
        <end position="645"/>
    </location>
</feature>
<feature type="transmembrane region" description="Helical" evidence="12">
    <location>
        <begin position="223"/>
        <end position="242"/>
    </location>
</feature>
<dbReference type="InterPro" id="IPR018490">
    <property type="entry name" value="cNMP-bd_dom_sf"/>
</dbReference>
<feature type="transmembrane region" description="Helical" evidence="12">
    <location>
        <begin position="687"/>
        <end position="706"/>
    </location>
</feature>
<keyword evidence="7" id="KW-0915">Sodium</keyword>
<keyword evidence="4" id="KW-0050">Antiport</keyword>
<evidence type="ECO:0000256" key="10">
    <source>
        <dbReference type="ARBA" id="ARBA00023201"/>
    </source>
</evidence>
<dbReference type="GO" id="GO:0051453">
    <property type="term" value="P:regulation of intracellular pH"/>
    <property type="evidence" value="ECO:0007669"/>
    <property type="project" value="TreeGrafter"/>
</dbReference>
<dbReference type="Gene3D" id="1.20.120.350">
    <property type="entry name" value="Voltage-gated potassium channels. Chain C"/>
    <property type="match status" value="1"/>
</dbReference>
<feature type="transmembrane region" description="Helical" evidence="12">
    <location>
        <begin position="254"/>
        <end position="275"/>
    </location>
</feature>
<dbReference type="InterPro" id="IPR027359">
    <property type="entry name" value="Volt_channel_dom_sf"/>
</dbReference>
<keyword evidence="10" id="KW-0739">Sodium transport</keyword>
<evidence type="ECO:0000256" key="12">
    <source>
        <dbReference type="SAM" id="Phobius"/>
    </source>
</evidence>
<keyword evidence="3" id="KW-0813">Transport</keyword>
<comment type="subcellular location">
    <subcellularLocation>
        <location evidence="1">Membrane</location>
        <topology evidence="1">Multi-pass membrane protein</topology>
    </subcellularLocation>
</comment>
<accession>A0AA40HDG3</accession>
<evidence type="ECO:0000256" key="3">
    <source>
        <dbReference type="ARBA" id="ARBA00022448"/>
    </source>
</evidence>
<organism evidence="15 16">
    <name type="scientific">Cnephaeus nilssonii</name>
    <name type="common">Northern bat</name>
    <name type="synonym">Eptesicus nilssonii</name>
    <dbReference type="NCBI Taxonomy" id="3371016"/>
    <lineage>
        <taxon>Eukaryota</taxon>
        <taxon>Metazoa</taxon>
        <taxon>Chordata</taxon>
        <taxon>Craniata</taxon>
        <taxon>Vertebrata</taxon>
        <taxon>Euteleostomi</taxon>
        <taxon>Mammalia</taxon>
        <taxon>Eutheria</taxon>
        <taxon>Laurasiatheria</taxon>
        <taxon>Chiroptera</taxon>
        <taxon>Yangochiroptera</taxon>
        <taxon>Vespertilionidae</taxon>
        <taxon>Cnephaeus</taxon>
    </lineage>
</organism>
<dbReference type="FunFam" id="2.60.120.10:FF:000144">
    <property type="entry name" value="sodium/hydrogen exchanger 11 isoform X2"/>
    <property type="match status" value="1"/>
</dbReference>
<dbReference type="AlphaFoldDB" id="A0AA40HDG3"/>
<proteinExistence type="inferred from homology"/>
<feature type="transmembrane region" description="Helical" evidence="12">
    <location>
        <begin position="128"/>
        <end position="148"/>
    </location>
</feature>
<name>A0AA40HDG3_CNENI</name>
<feature type="domain" description="Cation/H+ exchanger transmembrane" evidence="14">
    <location>
        <begin position="48"/>
        <end position="425"/>
    </location>
</feature>
<comment type="similarity">
    <text evidence="2">Belongs to the monovalent cation:proton antiporter 1 (CPA1) transporter (TC 2.A.36) family.</text>
</comment>
<feature type="transmembrane region" description="Helical" evidence="12">
    <location>
        <begin position="34"/>
        <end position="53"/>
    </location>
</feature>
<feature type="transmembrane region" description="Helical" evidence="12">
    <location>
        <begin position="103"/>
        <end position="121"/>
    </location>
</feature>
<dbReference type="InterPro" id="IPR014710">
    <property type="entry name" value="RmlC-like_jellyroll"/>
</dbReference>
<dbReference type="Pfam" id="PF00027">
    <property type="entry name" value="cNMP_binding"/>
    <property type="match status" value="1"/>
</dbReference>
<evidence type="ECO:0000256" key="11">
    <source>
        <dbReference type="SAM" id="MobiDB-lite"/>
    </source>
</evidence>
<feature type="transmembrane region" description="Helical" evidence="12">
    <location>
        <begin position="657"/>
        <end position="675"/>
    </location>
</feature>
<evidence type="ECO:0000256" key="7">
    <source>
        <dbReference type="ARBA" id="ARBA00023053"/>
    </source>
</evidence>
<gene>
    <name evidence="15" type="ORF">QTO34_011411</name>
</gene>
<keyword evidence="6 12" id="KW-1133">Transmembrane helix</keyword>
<evidence type="ECO:0000256" key="2">
    <source>
        <dbReference type="ARBA" id="ARBA00007367"/>
    </source>
</evidence>
<dbReference type="PANTHER" id="PTHR10110">
    <property type="entry name" value="SODIUM/HYDROGEN EXCHANGER"/>
    <property type="match status" value="1"/>
</dbReference>
<evidence type="ECO:0000256" key="5">
    <source>
        <dbReference type="ARBA" id="ARBA00022692"/>
    </source>
</evidence>
<feature type="transmembrane region" description="Helical" evidence="12">
    <location>
        <begin position="601"/>
        <end position="619"/>
    </location>
</feature>
<evidence type="ECO:0000256" key="1">
    <source>
        <dbReference type="ARBA" id="ARBA00004141"/>
    </source>
</evidence>
<feature type="domain" description="Cyclic nucleotide-binding" evidence="13">
    <location>
        <begin position="902"/>
        <end position="994"/>
    </location>
</feature>
<dbReference type="CDD" id="cd00038">
    <property type="entry name" value="CAP_ED"/>
    <property type="match status" value="1"/>
</dbReference>
<feature type="region of interest" description="Disordered" evidence="11">
    <location>
        <begin position="1121"/>
        <end position="1149"/>
    </location>
</feature>
<keyword evidence="16" id="KW-1185">Reference proteome</keyword>
<dbReference type="InterPro" id="IPR018422">
    <property type="entry name" value="Cation/H_exchanger_CPA1"/>
</dbReference>
<dbReference type="GO" id="GO:0015386">
    <property type="term" value="F:potassium:proton antiporter activity"/>
    <property type="evidence" value="ECO:0007669"/>
    <property type="project" value="TreeGrafter"/>
</dbReference>
<evidence type="ECO:0000256" key="9">
    <source>
        <dbReference type="ARBA" id="ARBA00023136"/>
    </source>
</evidence>
<dbReference type="Pfam" id="PF00999">
    <property type="entry name" value="Na_H_Exchanger"/>
    <property type="match status" value="1"/>
</dbReference>
<feature type="transmembrane region" description="Helical" evidence="12">
    <location>
        <begin position="343"/>
        <end position="369"/>
    </location>
</feature>
<dbReference type="Gene3D" id="2.60.120.10">
    <property type="entry name" value="Jelly Rolls"/>
    <property type="match status" value="1"/>
</dbReference>
<feature type="transmembrane region" description="Helical" evidence="12">
    <location>
        <begin position="191"/>
        <end position="211"/>
    </location>
</feature>
<dbReference type="InterPro" id="IPR006153">
    <property type="entry name" value="Cation/H_exchanger_TM"/>
</dbReference>
<keyword evidence="9 12" id="KW-0472">Membrane</keyword>
<evidence type="ECO:0000313" key="16">
    <source>
        <dbReference type="Proteomes" id="UP001177744"/>
    </source>
</evidence>
<feature type="transmembrane region" description="Helical" evidence="12">
    <location>
        <begin position="413"/>
        <end position="432"/>
    </location>
</feature>
<feature type="non-terminal residue" evidence="15">
    <location>
        <position position="1"/>
    </location>
</feature>
<dbReference type="GO" id="GO:0005886">
    <property type="term" value="C:plasma membrane"/>
    <property type="evidence" value="ECO:0007669"/>
    <property type="project" value="TreeGrafter"/>
</dbReference>
<protein>
    <recommendedName>
        <fullName evidence="17">Sodium/hydrogen exchanger 11</fullName>
    </recommendedName>
</protein>
<comment type="caution">
    <text evidence="15">The sequence shown here is derived from an EMBL/GenBank/DDBJ whole genome shotgun (WGS) entry which is preliminary data.</text>
</comment>
<dbReference type="EMBL" id="JAULJE010000022">
    <property type="protein sequence ID" value="KAK1329231.1"/>
    <property type="molecule type" value="Genomic_DNA"/>
</dbReference>
<dbReference type="PANTHER" id="PTHR10110:SF91">
    <property type="entry name" value="SODIUM_HYDROGEN EXCHANGER 11"/>
    <property type="match status" value="1"/>
</dbReference>
<feature type="transmembrane region" description="Helical" evidence="12">
    <location>
        <begin position="311"/>
        <end position="331"/>
    </location>
</feature>